<keyword evidence="1" id="KW-0812">Transmembrane</keyword>
<evidence type="ECO:0000313" key="2">
    <source>
        <dbReference type="EMBL" id="GAH45538.1"/>
    </source>
</evidence>
<feature type="transmembrane region" description="Helical" evidence="1">
    <location>
        <begin position="6"/>
        <end position="24"/>
    </location>
</feature>
<feature type="transmembrane region" description="Helical" evidence="1">
    <location>
        <begin position="36"/>
        <end position="57"/>
    </location>
</feature>
<feature type="transmembrane region" description="Helical" evidence="1">
    <location>
        <begin position="63"/>
        <end position="85"/>
    </location>
</feature>
<keyword evidence="1" id="KW-1133">Transmembrane helix</keyword>
<sequence length="89" mass="10573">MIQENELITFMICIGVLIFFILNYQKLKKLTGYNIFLTSFILYTCAWCFTVIEGIIFEEVFNLIEHICYISSSGIMVVWILIAFWKRKE</sequence>
<evidence type="ECO:0000256" key="1">
    <source>
        <dbReference type="SAM" id="Phobius"/>
    </source>
</evidence>
<name>X1HJR9_9ZZZZ</name>
<gene>
    <name evidence="2" type="ORF">S03H2_19451</name>
</gene>
<evidence type="ECO:0008006" key="3">
    <source>
        <dbReference type="Google" id="ProtNLM"/>
    </source>
</evidence>
<keyword evidence="1" id="KW-0472">Membrane</keyword>
<dbReference type="AlphaFoldDB" id="X1HJR9"/>
<proteinExistence type="predicted"/>
<protein>
    <recommendedName>
        <fullName evidence="3">Histidine kinase N-terminal 7TM region domain-containing protein</fullName>
    </recommendedName>
</protein>
<reference evidence="2" key="1">
    <citation type="journal article" date="2014" name="Front. Microbiol.">
        <title>High frequency of phylogenetically diverse reductive dehalogenase-homologous genes in deep subseafloor sedimentary metagenomes.</title>
        <authorList>
            <person name="Kawai M."/>
            <person name="Futagami T."/>
            <person name="Toyoda A."/>
            <person name="Takaki Y."/>
            <person name="Nishi S."/>
            <person name="Hori S."/>
            <person name="Arai W."/>
            <person name="Tsubouchi T."/>
            <person name="Morono Y."/>
            <person name="Uchiyama I."/>
            <person name="Ito T."/>
            <person name="Fujiyama A."/>
            <person name="Inagaki F."/>
            <person name="Takami H."/>
        </authorList>
    </citation>
    <scope>NUCLEOTIDE SEQUENCE</scope>
    <source>
        <strain evidence="2">Expedition CK06-06</strain>
    </source>
</reference>
<comment type="caution">
    <text evidence="2">The sequence shown here is derived from an EMBL/GenBank/DDBJ whole genome shotgun (WGS) entry which is preliminary data.</text>
</comment>
<accession>X1HJR9</accession>
<organism evidence="2">
    <name type="scientific">marine sediment metagenome</name>
    <dbReference type="NCBI Taxonomy" id="412755"/>
    <lineage>
        <taxon>unclassified sequences</taxon>
        <taxon>metagenomes</taxon>
        <taxon>ecological metagenomes</taxon>
    </lineage>
</organism>
<dbReference type="EMBL" id="BARU01010161">
    <property type="protein sequence ID" value="GAH45538.1"/>
    <property type="molecule type" value="Genomic_DNA"/>
</dbReference>